<gene>
    <name evidence="11" type="primary">Or-302</name>
    <name evidence="11" type="synonym">Nful_v1.0-Or-302</name>
    <name evidence="11" type="ORF">NFUL_NFUL000194</name>
</gene>
<evidence type="ECO:0000256" key="10">
    <source>
        <dbReference type="RuleBase" id="RU351113"/>
    </source>
</evidence>
<dbReference type="GO" id="GO:0004984">
    <property type="term" value="F:olfactory receptor activity"/>
    <property type="evidence" value="ECO:0007669"/>
    <property type="project" value="InterPro"/>
</dbReference>
<evidence type="ECO:0000256" key="3">
    <source>
        <dbReference type="ARBA" id="ARBA00022606"/>
    </source>
</evidence>
<feature type="transmembrane region" description="Helical" evidence="10">
    <location>
        <begin position="143"/>
        <end position="166"/>
    </location>
</feature>
<evidence type="ECO:0000256" key="5">
    <source>
        <dbReference type="ARBA" id="ARBA00022725"/>
    </source>
</evidence>
<dbReference type="AlphaFoldDB" id="A0A6G1LQU6"/>
<keyword evidence="5 10" id="KW-0552">Olfaction</keyword>
<protein>
    <recommendedName>
        <fullName evidence="10">Odorant receptor</fullName>
    </recommendedName>
</protein>
<dbReference type="GO" id="GO:0007165">
    <property type="term" value="P:signal transduction"/>
    <property type="evidence" value="ECO:0007669"/>
    <property type="project" value="UniProtKB-KW"/>
</dbReference>
<comment type="subcellular location">
    <subcellularLocation>
        <location evidence="1 10">Cell membrane</location>
        <topology evidence="1 10">Multi-pass membrane protein</topology>
    </subcellularLocation>
</comment>
<organism evidence="11 12">
    <name type="scientific">Nylanderia fulva</name>
    <dbReference type="NCBI Taxonomy" id="613905"/>
    <lineage>
        <taxon>Eukaryota</taxon>
        <taxon>Metazoa</taxon>
        <taxon>Ecdysozoa</taxon>
        <taxon>Arthropoda</taxon>
        <taxon>Hexapoda</taxon>
        <taxon>Insecta</taxon>
        <taxon>Pterygota</taxon>
        <taxon>Neoptera</taxon>
        <taxon>Endopterygota</taxon>
        <taxon>Hymenoptera</taxon>
        <taxon>Apocrita</taxon>
        <taxon>Aculeata</taxon>
        <taxon>Formicoidea</taxon>
        <taxon>Formicidae</taxon>
        <taxon>Formicinae</taxon>
        <taxon>Nylanderia</taxon>
    </lineage>
</organism>
<evidence type="ECO:0000256" key="6">
    <source>
        <dbReference type="ARBA" id="ARBA00022989"/>
    </source>
</evidence>
<dbReference type="Pfam" id="PF02949">
    <property type="entry name" value="7tm_6"/>
    <property type="match status" value="1"/>
</dbReference>
<evidence type="ECO:0000256" key="8">
    <source>
        <dbReference type="ARBA" id="ARBA00023170"/>
    </source>
</evidence>
<evidence type="ECO:0000256" key="7">
    <source>
        <dbReference type="ARBA" id="ARBA00023136"/>
    </source>
</evidence>
<dbReference type="PANTHER" id="PTHR21137:SF35">
    <property type="entry name" value="ODORANT RECEPTOR 19A-RELATED"/>
    <property type="match status" value="1"/>
</dbReference>
<feature type="transmembrane region" description="Helical" evidence="10">
    <location>
        <begin position="203"/>
        <end position="222"/>
    </location>
</feature>
<comment type="caution">
    <text evidence="11">The sequence shown here is derived from an EMBL/GenBank/DDBJ whole genome shotgun (WGS) entry which is preliminary data.</text>
</comment>
<keyword evidence="3 10" id="KW-0716">Sensory transduction</keyword>
<dbReference type="GO" id="GO:0005549">
    <property type="term" value="F:odorant binding"/>
    <property type="evidence" value="ECO:0007669"/>
    <property type="project" value="InterPro"/>
</dbReference>
<name>A0A6G1LQU6_9HYME</name>
<keyword evidence="7 10" id="KW-0472">Membrane</keyword>
<accession>A0A6G1LQU6</accession>
<evidence type="ECO:0000313" key="12">
    <source>
        <dbReference type="Proteomes" id="UP000479987"/>
    </source>
</evidence>
<reference evidence="11 12" key="1">
    <citation type="submission" date="2019-08" db="EMBL/GenBank/DDBJ databases">
        <title>High quality draft denovo assembly of Nylanderia fulva.</title>
        <authorList>
            <person name="Vargo E.L."/>
            <person name="Tarone A.M."/>
            <person name="Konganti K.R."/>
        </authorList>
    </citation>
    <scope>NUCLEOTIDE SEQUENCE [LARGE SCALE GENOMIC DNA]</scope>
    <source>
        <strain evidence="11">TAMU-Nful-2015</strain>
        <tissue evidence="11">Whole body</tissue>
    </source>
</reference>
<comment type="similarity">
    <text evidence="10">Belongs to the insect chemoreceptor superfamily. Heteromeric odorant receptor channel (TC 1.A.69) family.</text>
</comment>
<feature type="transmembrane region" description="Helical" evidence="10">
    <location>
        <begin position="107"/>
        <end position="131"/>
    </location>
</feature>
<keyword evidence="6 10" id="KW-1133">Transmembrane helix</keyword>
<evidence type="ECO:0000256" key="4">
    <source>
        <dbReference type="ARBA" id="ARBA00022692"/>
    </source>
</evidence>
<evidence type="ECO:0000313" key="11">
    <source>
        <dbReference type="EMBL" id="KAF3054443.1"/>
    </source>
</evidence>
<evidence type="ECO:0000256" key="9">
    <source>
        <dbReference type="ARBA" id="ARBA00023224"/>
    </source>
</evidence>
<feature type="transmembrane region" description="Helical" evidence="10">
    <location>
        <begin position="228"/>
        <end position="246"/>
    </location>
</feature>
<sequence>MKFNRNYYDISKWFLLLVGQWPYQKPKMRLIIFIAQFIICENTQCIFQTLPSHLLVWNCLVKLLTYRFNNQQIKDLTDHLFVDWDTLQTQQEREILKKYAENGRRYALIYATYCYVTGSLFMVTALVPKILDVVFPLNTSRPIIAIFLLYFFHMLITAGISLTGLIAHDCMFFIYIEHVCGLFAVVGFRFEHILHKRNNARRNLVDALMTFIVNMLHFGLFAKLLENTFTISFAMQLLIATIGLISMQSTDLMEATRYVLYILAQLFHCSASVFKDQKLIDHSLEICNKIYDSSWYEIPVRAQKLLLITMRKSIEASTVTAGKIYVLQTAMSYFTVLASFNK</sequence>
<proteinExistence type="inferred from homology"/>
<evidence type="ECO:0000256" key="2">
    <source>
        <dbReference type="ARBA" id="ARBA00022475"/>
    </source>
</evidence>
<dbReference type="PANTHER" id="PTHR21137">
    <property type="entry name" value="ODORANT RECEPTOR"/>
    <property type="match status" value="1"/>
</dbReference>
<evidence type="ECO:0000256" key="1">
    <source>
        <dbReference type="ARBA" id="ARBA00004651"/>
    </source>
</evidence>
<dbReference type="InterPro" id="IPR004117">
    <property type="entry name" value="7tm6_olfct_rcpt"/>
</dbReference>
<keyword evidence="4 10" id="KW-0812">Transmembrane</keyword>
<keyword evidence="12" id="KW-1185">Reference proteome</keyword>
<dbReference type="EMBL" id="SGBU01000251">
    <property type="protein sequence ID" value="KAF3054443.1"/>
    <property type="molecule type" value="Genomic_DNA"/>
</dbReference>
<dbReference type="Proteomes" id="UP000479987">
    <property type="component" value="Unassembled WGS sequence"/>
</dbReference>
<comment type="caution">
    <text evidence="10">Lacks conserved residue(s) required for the propagation of feature annotation.</text>
</comment>
<dbReference type="GO" id="GO:0005886">
    <property type="term" value="C:plasma membrane"/>
    <property type="evidence" value="ECO:0007669"/>
    <property type="project" value="UniProtKB-SubCell"/>
</dbReference>
<keyword evidence="9 10" id="KW-0807">Transducer</keyword>
<keyword evidence="2" id="KW-1003">Cell membrane</keyword>
<feature type="transmembrane region" description="Helical" evidence="10">
    <location>
        <begin position="172"/>
        <end position="191"/>
    </location>
</feature>
<keyword evidence="8 10" id="KW-0675">Receptor</keyword>